<evidence type="ECO:0000313" key="2">
    <source>
        <dbReference type="Proteomes" id="UP000735302"/>
    </source>
</evidence>
<name>A0AAV3ZDF5_9GAST</name>
<reference evidence="1 2" key="1">
    <citation type="journal article" date="2021" name="Elife">
        <title>Chloroplast acquisition without the gene transfer in kleptoplastic sea slugs, Plakobranchus ocellatus.</title>
        <authorList>
            <person name="Maeda T."/>
            <person name="Takahashi S."/>
            <person name="Yoshida T."/>
            <person name="Shimamura S."/>
            <person name="Takaki Y."/>
            <person name="Nagai Y."/>
            <person name="Toyoda A."/>
            <person name="Suzuki Y."/>
            <person name="Arimoto A."/>
            <person name="Ishii H."/>
            <person name="Satoh N."/>
            <person name="Nishiyama T."/>
            <person name="Hasebe M."/>
            <person name="Maruyama T."/>
            <person name="Minagawa J."/>
            <person name="Obokata J."/>
            <person name="Shigenobu S."/>
        </authorList>
    </citation>
    <scope>NUCLEOTIDE SEQUENCE [LARGE SCALE GENOMIC DNA]</scope>
</reference>
<accession>A0AAV3ZDF5</accession>
<comment type="caution">
    <text evidence="1">The sequence shown here is derived from an EMBL/GenBank/DDBJ whole genome shotgun (WGS) entry which is preliminary data.</text>
</comment>
<keyword evidence="2" id="KW-1185">Reference proteome</keyword>
<dbReference type="Proteomes" id="UP000735302">
    <property type="component" value="Unassembled WGS sequence"/>
</dbReference>
<sequence>MGLRERFGIFGLEDHLCPFPQTKNLHRALPSSGLPADPGEGLYTVRHILIECPHFQVTMRKYFSVTDMYRLFGEINPSCIVDYLKELGVYSFLLKFLSIYFPVWGPGKNRLHRGCRGS</sequence>
<protein>
    <submittedName>
        <fullName evidence="1">Uncharacterized protein</fullName>
    </submittedName>
</protein>
<gene>
    <name evidence="1" type="ORF">PoB_001909500</name>
</gene>
<dbReference type="EMBL" id="BLXT01002256">
    <property type="protein sequence ID" value="GFN92589.1"/>
    <property type="molecule type" value="Genomic_DNA"/>
</dbReference>
<dbReference type="AlphaFoldDB" id="A0AAV3ZDF5"/>
<evidence type="ECO:0000313" key="1">
    <source>
        <dbReference type="EMBL" id="GFN92589.1"/>
    </source>
</evidence>
<organism evidence="1 2">
    <name type="scientific">Plakobranchus ocellatus</name>
    <dbReference type="NCBI Taxonomy" id="259542"/>
    <lineage>
        <taxon>Eukaryota</taxon>
        <taxon>Metazoa</taxon>
        <taxon>Spiralia</taxon>
        <taxon>Lophotrochozoa</taxon>
        <taxon>Mollusca</taxon>
        <taxon>Gastropoda</taxon>
        <taxon>Heterobranchia</taxon>
        <taxon>Euthyneura</taxon>
        <taxon>Panpulmonata</taxon>
        <taxon>Sacoglossa</taxon>
        <taxon>Placobranchoidea</taxon>
        <taxon>Plakobranchidae</taxon>
        <taxon>Plakobranchus</taxon>
    </lineage>
</organism>
<proteinExistence type="predicted"/>